<evidence type="ECO:0000256" key="2">
    <source>
        <dbReference type="ARBA" id="ARBA00022692"/>
    </source>
</evidence>
<dbReference type="RefSeq" id="WP_209838632.1">
    <property type="nucleotide sequence ID" value="NZ_JAGGJP010000003.1"/>
</dbReference>
<feature type="transmembrane region" description="Helical" evidence="5">
    <location>
        <begin position="273"/>
        <end position="294"/>
    </location>
</feature>
<proteinExistence type="predicted"/>
<evidence type="ECO:0000256" key="4">
    <source>
        <dbReference type="ARBA" id="ARBA00023136"/>
    </source>
</evidence>
<accession>A0ABW0SAA7</accession>
<evidence type="ECO:0000313" key="7">
    <source>
        <dbReference type="EMBL" id="MFC5565847.1"/>
    </source>
</evidence>
<comment type="subcellular location">
    <subcellularLocation>
        <location evidence="1">Membrane</location>
        <topology evidence="1">Multi-pass membrane protein</topology>
    </subcellularLocation>
</comment>
<dbReference type="EMBL" id="JBHSNA010000003">
    <property type="protein sequence ID" value="MFC5565847.1"/>
    <property type="molecule type" value="Genomic_DNA"/>
</dbReference>
<evidence type="ECO:0000313" key="8">
    <source>
        <dbReference type="Proteomes" id="UP001596056"/>
    </source>
</evidence>
<evidence type="ECO:0000259" key="6">
    <source>
        <dbReference type="Pfam" id="PF13515"/>
    </source>
</evidence>
<feature type="transmembrane region" description="Helical" evidence="5">
    <location>
        <begin position="107"/>
        <end position="129"/>
    </location>
</feature>
<feature type="transmembrane region" description="Helical" evidence="5">
    <location>
        <begin position="248"/>
        <end position="267"/>
    </location>
</feature>
<evidence type="ECO:0000256" key="3">
    <source>
        <dbReference type="ARBA" id="ARBA00022989"/>
    </source>
</evidence>
<evidence type="ECO:0000256" key="1">
    <source>
        <dbReference type="ARBA" id="ARBA00004141"/>
    </source>
</evidence>
<gene>
    <name evidence="7" type="ORF">ACFPOC_05360</name>
</gene>
<reference evidence="8" key="1">
    <citation type="journal article" date="2019" name="Int. J. Syst. Evol. Microbiol.">
        <title>The Global Catalogue of Microorganisms (GCM) 10K type strain sequencing project: providing services to taxonomists for standard genome sequencing and annotation.</title>
        <authorList>
            <consortium name="The Broad Institute Genomics Platform"/>
            <consortium name="The Broad Institute Genome Sequencing Center for Infectious Disease"/>
            <person name="Wu L."/>
            <person name="Ma J."/>
        </authorList>
    </citation>
    <scope>NUCLEOTIDE SEQUENCE [LARGE SCALE GENOMIC DNA]</scope>
    <source>
        <strain evidence="8">KACC 11588</strain>
    </source>
</reference>
<feature type="transmembrane region" description="Helical" evidence="5">
    <location>
        <begin position="203"/>
        <end position="236"/>
    </location>
</feature>
<evidence type="ECO:0000256" key="5">
    <source>
        <dbReference type="SAM" id="Phobius"/>
    </source>
</evidence>
<feature type="domain" description="Integral membrane bound transporter" evidence="6">
    <location>
        <begin position="159"/>
        <end position="289"/>
    </location>
</feature>
<dbReference type="Pfam" id="PF13515">
    <property type="entry name" value="FUSC_2"/>
    <property type="match status" value="1"/>
</dbReference>
<comment type="caution">
    <text evidence="7">The sequence shown here is derived from an EMBL/GenBank/DDBJ whole genome shotgun (WGS) entry which is preliminary data.</text>
</comment>
<name>A0ABW0SAA7_9RHOB</name>
<keyword evidence="3 5" id="KW-1133">Transmembrane helix</keyword>
<feature type="transmembrane region" description="Helical" evidence="5">
    <location>
        <begin position="150"/>
        <end position="183"/>
    </location>
</feature>
<keyword evidence="8" id="KW-1185">Reference proteome</keyword>
<keyword evidence="4 5" id="KW-0472">Membrane</keyword>
<dbReference type="Proteomes" id="UP001596056">
    <property type="component" value="Unassembled WGS sequence"/>
</dbReference>
<feature type="transmembrane region" description="Helical" evidence="5">
    <location>
        <begin position="40"/>
        <end position="66"/>
    </location>
</feature>
<feature type="transmembrane region" description="Helical" evidence="5">
    <location>
        <begin position="78"/>
        <end position="95"/>
    </location>
</feature>
<organism evidence="7 8">
    <name type="scientific">Rubellimicrobium aerolatum</name>
    <dbReference type="NCBI Taxonomy" id="490979"/>
    <lineage>
        <taxon>Bacteria</taxon>
        <taxon>Pseudomonadati</taxon>
        <taxon>Pseudomonadota</taxon>
        <taxon>Alphaproteobacteria</taxon>
        <taxon>Rhodobacterales</taxon>
        <taxon>Roseobacteraceae</taxon>
        <taxon>Rubellimicrobium</taxon>
    </lineage>
</organism>
<keyword evidence="2 5" id="KW-0812">Transmembrane</keyword>
<sequence>MLRPALGTLCAVIPMALLAGQRKAFNPARAIGGPVALAVMVWVMAAIVALTRPIPALLLIMGLLFFGAFYVTRRTGSAVGMLILIAGVMMPIVGMKDPSLLMVLRDGFLLACLVAGIAIPLLYLLLPAATRERHEDAPRPAPGHHGAGSLIRAVVLLALCFWLYAVLPVSDLILAIAAVFPLIFPTRDEAFAKAAERSLATLYGAAAALAVLAALSLSAHFATLLCLVFLTTYLFGEAMISGRRSASVYPFAASSALGLVATALTTGSPGAALVGRIVLTLAGALGAALLVAHLDWLFLTPVRHADDHSPHPAIQRRRRGQEIV</sequence>
<protein>
    <submittedName>
        <fullName evidence="7">FUSC family protein</fullName>
    </submittedName>
</protein>
<dbReference type="InterPro" id="IPR049453">
    <property type="entry name" value="Memb_transporter_dom"/>
</dbReference>